<name>A0A0K1ZGZ9_RALSL</name>
<dbReference type="PROSITE" id="PS51257">
    <property type="entry name" value="PROKAR_LIPOPROTEIN"/>
    <property type="match status" value="1"/>
</dbReference>
<evidence type="ECO:0000313" key="4">
    <source>
        <dbReference type="EMBL" id="CUV28224.1"/>
    </source>
</evidence>
<dbReference type="EMBL" id="LN899821">
    <property type="protein sequence ID" value="CUV18962.1"/>
    <property type="molecule type" value="Genomic_DNA"/>
</dbReference>
<feature type="region of interest" description="Disordered" evidence="1">
    <location>
        <begin position="164"/>
        <end position="184"/>
    </location>
</feature>
<evidence type="ECO:0000313" key="8">
    <source>
        <dbReference type="Proteomes" id="UP000262427"/>
    </source>
</evidence>
<evidence type="ECO:0000313" key="7">
    <source>
        <dbReference type="EMBL" id="UZF15291.1"/>
    </source>
</evidence>
<reference evidence="4" key="1">
    <citation type="submission" date="2015-10" db="EMBL/GenBank/DDBJ databases">
        <authorList>
            <person name="Gilbert D.G."/>
        </authorList>
    </citation>
    <scope>NUCLEOTIDE SEQUENCE</scope>
    <source>
        <strain evidence="4">Phyl III-seqv23</strain>
    </source>
</reference>
<evidence type="ECO:0000313" key="6">
    <source>
        <dbReference type="EMBL" id="CUV55988.1"/>
    </source>
</evidence>
<accession>A0A0K1ZGZ9</accession>
<dbReference type="AlphaFoldDB" id="A0A0K1ZGZ9"/>
<keyword evidence="4" id="KW-0472">Membrane</keyword>
<organism evidence="4">
    <name type="scientific">Ralstonia solanacearum</name>
    <name type="common">Pseudomonas solanacearum</name>
    <dbReference type="NCBI Taxonomy" id="305"/>
    <lineage>
        <taxon>Bacteria</taxon>
        <taxon>Pseudomonadati</taxon>
        <taxon>Pseudomonadota</taxon>
        <taxon>Betaproteobacteria</taxon>
        <taxon>Burkholderiales</taxon>
        <taxon>Burkholderiaceae</taxon>
        <taxon>Ralstonia</taxon>
        <taxon>Ralstonia solanacearum species complex</taxon>
    </lineage>
</organism>
<dbReference type="Proteomes" id="UP000262427">
    <property type="component" value="Chromosome CM"/>
</dbReference>
<dbReference type="EMBL" id="LN899824">
    <property type="protein sequence ID" value="CUV28224.1"/>
    <property type="molecule type" value="Genomic_DNA"/>
</dbReference>
<evidence type="ECO:0000256" key="1">
    <source>
        <dbReference type="SAM" id="MobiDB-lite"/>
    </source>
</evidence>
<evidence type="ECO:0000313" key="3">
    <source>
        <dbReference type="EMBL" id="CUV18962.1"/>
    </source>
</evidence>
<sequence>MTIRTIAAGVGGALWLAGCATTYSEPPPQARTASVELVRLPGGAPAMLVFDDAKMCAGARVAIPSNSPVRPVRVLAEVPTTVAANHARVNGSSVYRCAVAVSFVPETGHRYRLLSQYPDGEHTCRAALTESTDGRRWRPAVARYRQWSGQATCPALTDAEISRLRDHTRSPDGATTLNDLKDLM</sequence>
<dbReference type="EMBL" id="LN899820">
    <property type="protein sequence ID" value="CUV55988.1"/>
    <property type="molecule type" value="Genomic_DNA"/>
</dbReference>
<dbReference type="EMBL" id="LN899827">
    <property type="protein sequence ID" value="CUV43117.1"/>
    <property type="molecule type" value="Genomic_DNA"/>
</dbReference>
<evidence type="ECO:0000313" key="2">
    <source>
        <dbReference type="EMBL" id="AYA45262.1"/>
    </source>
</evidence>
<keyword evidence="4" id="KW-0812">Transmembrane</keyword>
<reference evidence="2" key="2">
    <citation type="submission" date="2018-01" db="EMBL/GenBank/DDBJ databases">
        <title>Ralstonia pseudosolanacearum P824 infects blueberry.</title>
        <authorList>
            <person name="Bocsanczy A.M."/>
            <person name="Norman D.J."/>
        </authorList>
    </citation>
    <scope>NUCLEOTIDE SEQUENCE</scope>
    <source>
        <strain evidence="2">P824</strain>
    </source>
</reference>
<gene>
    <name evidence="7" type="ORF">LH706_02150</name>
    <name evidence="3" type="ORF">PSS4_v1_860005</name>
    <name evidence="2" type="ORF">RSP824_01450</name>
    <name evidence="4" type="ORF">RUN1985_v1_190018</name>
    <name evidence="6" type="ORF">RUN215_v1_630017</name>
    <name evidence="5" type="ORF">TO10_v1_10018</name>
</gene>
<proteinExistence type="predicted"/>
<keyword evidence="4" id="KW-0449">Lipoprotein</keyword>
<dbReference type="PATRIC" id="fig|305.107.peg.986"/>
<reference evidence="8" key="3">
    <citation type="submission" date="2018-01" db="EMBL/GenBank/DDBJ databases">
        <title>Raltonia solanacearum P824 infects blueberry.</title>
        <authorList>
            <person name="Bocsanczy A.M."/>
            <person name="Norman D.J."/>
        </authorList>
    </citation>
    <scope>NUCLEOTIDE SEQUENCE [LARGE SCALE GENOMIC DNA]</scope>
    <source>
        <strain evidence="8">P824</strain>
    </source>
</reference>
<reference evidence="7" key="4">
    <citation type="submission" date="2021-10" db="EMBL/GenBank/DDBJ databases">
        <title>Complete genome sequences of five Ralstonia solancearum strains isolated from sunflower.</title>
        <authorList>
            <person name="She X."/>
            <person name="He Z."/>
        </authorList>
    </citation>
    <scope>NUCLEOTIDE SEQUENCE</scope>
    <source>
        <strain evidence="7">RS638</strain>
    </source>
</reference>
<protein>
    <submittedName>
        <fullName evidence="4">Putative lipoprotein transmembrane</fullName>
    </submittedName>
</protein>
<dbReference type="EMBL" id="CP025741">
    <property type="protein sequence ID" value="AYA45262.1"/>
    <property type="molecule type" value="Genomic_DNA"/>
</dbReference>
<dbReference type="EMBL" id="CP085043">
    <property type="protein sequence ID" value="UZF15291.1"/>
    <property type="molecule type" value="Genomic_DNA"/>
</dbReference>
<evidence type="ECO:0000313" key="5">
    <source>
        <dbReference type="EMBL" id="CUV43117.1"/>
    </source>
</evidence>